<name>A0A6L9EB35_9FLAO</name>
<evidence type="ECO:0000313" key="2">
    <source>
        <dbReference type="Proteomes" id="UP000475249"/>
    </source>
</evidence>
<comment type="caution">
    <text evidence="1">The sequence shown here is derived from an EMBL/GenBank/DDBJ whole genome shotgun (WGS) entry which is preliminary data.</text>
</comment>
<gene>
    <name evidence="1" type="ORF">GTQ38_07185</name>
</gene>
<dbReference type="EMBL" id="WXYO01000003">
    <property type="protein sequence ID" value="NAS11781.1"/>
    <property type="molecule type" value="Genomic_DNA"/>
</dbReference>
<organism evidence="1 2">
    <name type="scientific">Poritiphilus flavus</name>
    <dbReference type="NCBI Taxonomy" id="2697053"/>
    <lineage>
        <taxon>Bacteria</taxon>
        <taxon>Pseudomonadati</taxon>
        <taxon>Bacteroidota</taxon>
        <taxon>Flavobacteriia</taxon>
        <taxon>Flavobacteriales</taxon>
        <taxon>Flavobacteriaceae</taxon>
        <taxon>Poritiphilus</taxon>
    </lineage>
</organism>
<sequence length="121" mass="13763">MKRFCIVLVALFTATISCTDRDDDVTTINIRIKNDSNLLFEEVTVGDSEEVHMNVASGDYSEYFEYETAYQYAFIRIIAGGQTFTLQPIDFVGEEVLPVGFYTYELNISTDDEVLLNFVVD</sequence>
<accession>A0A6L9EB35</accession>
<dbReference type="AlphaFoldDB" id="A0A6L9EB35"/>
<evidence type="ECO:0000313" key="1">
    <source>
        <dbReference type="EMBL" id="NAS11781.1"/>
    </source>
</evidence>
<proteinExistence type="predicted"/>
<dbReference type="RefSeq" id="WP_161434826.1">
    <property type="nucleotide sequence ID" value="NZ_WXYO01000003.1"/>
</dbReference>
<protein>
    <submittedName>
        <fullName evidence="1">Uncharacterized protein</fullName>
    </submittedName>
</protein>
<dbReference type="PROSITE" id="PS51257">
    <property type="entry name" value="PROKAR_LIPOPROTEIN"/>
    <property type="match status" value="1"/>
</dbReference>
<dbReference type="Proteomes" id="UP000475249">
    <property type="component" value="Unassembled WGS sequence"/>
</dbReference>
<reference evidence="1 2" key="1">
    <citation type="submission" date="2020-01" db="EMBL/GenBank/DDBJ databases">
        <title>Bacteria diversity of Porities sp.</title>
        <authorList>
            <person name="Wang G."/>
        </authorList>
    </citation>
    <scope>NUCLEOTIDE SEQUENCE [LARGE SCALE GENOMIC DNA]</scope>
    <source>
        <strain evidence="1 2">R33</strain>
    </source>
</reference>
<keyword evidence="2" id="KW-1185">Reference proteome</keyword>